<evidence type="ECO:0000256" key="1">
    <source>
        <dbReference type="ARBA" id="ARBA00038232"/>
    </source>
</evidence>
<evidence type="ECO:0000313" key="5">
    <source>
        <dbReference type="Proteomes" id="UP000675163"/>
    </source>
</evidence>
<dbReference type="InterPro" id="IPR055247">
    <property type="entry name" value="InsJ-like_HTH"/>
</dbReference>
<name>A0A940PUY4_9MICO</name>
<dbReference type="InterPro" id="IPR052057">
    <property type="entry name" value="IS150/IS1296_orfA-like"/>
</dbReference>
<evidence type="ECO:0000313" key="4">
    <source>
        <dbReference type="EMBL" id="MBP1327447.1"/>
    </source>
</evidence>
<dbReference type="SUPFAM" id="SSF46689">
    <property type="entry name" value="Homeodomain-like"/>
    <property type="match status" value="1"/>
</dbReference>
<dbReference type="AlphaFoldDB" id="A0A940PUY4"/>
<dbReference type="Gene3D" id="1.10.10.10">
    <property type="entry name" value="Winged helix-like DNA-binding domain superfamily/Winged helix DNA-binding domain"/>
    <property type="match status" value="1"/>
</dbReference>
<comment type="similarity">
    <text evidence="1">Belongs to the IS150/IS1296 orfA family.</text>
</comment>
<dbReference type="InterPro" id="IPR036388">
    <property type="entry name" value="WH-like_DNA-bd_sf"/>
</dbReference>
<dbReference type="EMBL" id="JAFIDA010000001">
    <property type="protein sequence ID" value="MBP1327447.1"/>
    <property type="molecule type" value="Genomic_DNA"/>
</dbReference>
<accession>A0A940PUY4</accession>
<protein>
    <submittedName>
        <fullName evidence="4">Transposase-like protein</fullName>
    </submittedName>
</protein>
<dbReference type="InterPro" id="IPR009057">
    <property type="entry name" value="Homeodomain-like_sf"/>
</dbReference>
<dbReference type="PANTHER" id="PTHR33795">
    <property type="entry name" value="INSERTION ELEMENT IS150 PROTEIN INSJ"/>
    <property type="match status" value="1"/>
</dbReference>
<reference evidence="4" key="1">
    <citation type="submission" date="2021-02" db="EMBL/GenBank/DDBJ databases">
        <title>Sequencing the genomes of 1000 actinobacteria strains.</title>
        <authorList>
            <person name="Klenk H.-P."/>
        </authorList>
    </citation>
    <scope>NUCLEOTIDE SEQUENCE</scope>
    <source>
        <strain evidence="4">DSM 22850</strain>
    </source>
</reference>
<dbReference type="Proteomes" id="UP000675163">
    <property type="component" value="Unassembled WGS sequence"/>
</dbReference>
<dbReference type="Pfam" id="PF13518">
    <property type="entry name" value="HTH_28"/>
    <property type="match status" value="1"/>
</dbReference>
<gene>
    <name evidence="4" type="ORF">JOF28_002679</name>
</gene>
<feature type="domain" description="Insertion element IS150 protein InsJ-like helix-turn-helix" evidence="3">
    <location>
        <begin position="14"/>
        <end position="66"/>
    </location>
</feature>
<feature type="region of interest" description="Disordered" evidence="2">
    <location>
        <begin position="53"/>
        <end position="78"/>
    </location>
</feature>
<keyword evidence="5" id="KW-1185">Reference proteome</keyword>
<comment type="caution">
    <text evidence="4">The sequence shown here is derived from an EMBL/GenBank/DDBJ whole genome shotgun (WGS) entry which is preliminary data.</text>
</comment>
<proteinExistence type="inferred from homology"/>
<sequence length="106" mass="12169">MERPTKTQYSFEIKKEVVTRFLAGETRPALAQEFQLSSPDLVSSWVRQYRAEGDSGLRPKPKGRPKGSAVPPALTEEEKLRRQVARLEAENAYLKKLRDLRDQGQR</sequence>
<organism evidence="4 5">
    <name type="scientific">Leucobacter exalbidus</name>
    <dbReference type="NCBI Taxonomy" id="662960"/>
    <lineage>
        <taxon>Bacteria</taxon>
        <taxon>Bacillati</taxon>
        <taxon>Actinomycetota</taxon>
        <taxon>Actinomycetes</taxon>
        <taxon>Micrococcales</taxon>
        <taxon>Microbacteriaceae</taxon>
        <taxon>Leucobacter</taxon>
    </lineage>
</organism>
<dbReference type="PANTHER" id="PTHR33795:SF1">
    <property type="entry name" value="INSERTION ELEMENT IS150 PROTEIN INSJ"/>
    <property type="match status" value="1"/>
</dbReference>
<evidence type="ECO:0000259" key="3">
    <source>
        <dbReference type="Pfam" id="PF13518"/>
    </source>
</evidence>
<evidence type="ECO:0000256" key="2">
    <source>
        <dbReference type="SAM" id="MobiDB-lite"/>
    </source>
</evidence>